<reference evidence="1 2" key="1">
    <citation type="journal article" date="2019" name="Sci. Data">
        <title>Hybrid genome assembly and annotation of Danionella translucida.</title>
        <authorList>
            <person name="Kadobianskyi M."/>
            <person name="Schulze L."/>
            <person name="Schuelke M."/>
            <person name="Judkewitz B."/>
        </authorList>
    </citation>
    <scope>NUCLEOTIDE SEQUENCE [LARGE SCALE GENOMIC DNA]</scope>
    <source>
        <strain evidence="1 2">Bolton</strain>
    </source>
</reference>
<dbReference type="OrthoDB" id="9989112at2759"/>
<evidence type="ECO:0000313" key="2">
    <source>
        <dbReference type="Proteomes" id="UP000316079"/>
    </source>
</evidence>
<protein>
    <submittedName>
        <fullName evidence="1">Uncharacterized protein</fullName>
    </submittedName>
</protein>
<dbReference type="Proteomes" id="UP000316079">
    <property type="component" value="Unassembled WGS sequence"/>
</dbReference>
<sequence length="60" mass="6900">MTPTRRVSSAPSEWISKSERLSWMGKLSNFKFGILQDRRDFALLLPATTEELMGSSLYMM</sequence>
<gene>
    <name evidence="1" type="ORF">DNTS_022829</name>
</gene>
<proteinExistence type="predicted"/>
<accession>A0A553RAR9</accession>
<evidence type="ECO:0000313" key="1">
    <source>
        <dbReference type="EMBL" id="TRY99281.1"/>
    </source>
</evidence>
<organism evidence="1 2">
    <name type="scientific">Danionella cerebrum</name>
    <dbReference type="NCBI Taxonomy" id="2873325"/>
    <lineage>
        <taxon>Eukaryota</taxon>
        <taxon>Metazoa</taxon>
        <taxon>Chordata</taxon>
        <taxon>Craniata</taxon>
        <taxon>Vertebrata</taxon>
        <taxon>Euteleostomi</taxon>
        <taxon>Actinopterygii</taxon>
        <taxon>Neopterygii</taxon>
        <taxon>Teleostei</taxon>
        <taxon>Ostariophysi</taxon>
        <taxon>Cypriniformes</taxon>
        <taxon>Danionidae</taxon>
        <taxon>Danioninae</taxon>
        <taxon>Danionella</taxon>
    </lineage>
</organism>
<dbReference type="AlphaFoldDB" id="A0A553RAR9"/>
<name>A0A553RAR9_9TELE</name>
<dbReference type="EMBL" id="SRMA01025082">
    <property type="protein sequence ID" value="TRY99281.1"/>
    <property type="molecule type" value="Genomic_DNA"/>
</dbReference>
<keyword evidence="2" id="KW-1185">Reference proteome</keyword>
<comment type="caution">
    <text evidence="1">The sequence shown here is derived from an EMBL/GenBank/DDBJ whole genome shotgun (WGS) entry which is preliminary data.</text>
</comment>